<name>A0A379C2W3_9FIRM</name>
<evidence type="ECO:0000259" key="1">
    <source>
        <dbReference type="Pfam" id="PF12986"/>
    </source>
</evidence>
<evidence type="ECO:0000313" key="3">
    <source>
        <dbReference type="Proteomes" id="UP000255517"/>
    </source>
</evidence>
<dbReference type="Pfam" id="PF12986">
    <property type="entry name" value="DUF3870"/>
    <property type="match status" value="1"/>
</dbReference>
<feature type="domain" description="DUF3870" evidence="1">
    <location>
        <begin position="9"/>
        <end position="102"/>
    </location>
</feature>
<dbReference type="AlphaFoldDB" id="A0A379C2W3"/>
<gene>
    <name evidence="2" type="ORF">NCTC13149_00192</name>
</gene>
<dbReference type="EMBL" id="UGSZ01000001">
    <property type="protein sequence ID" value="SUB56421.1"/>
    <property type="molecule type" value="Genomic_DNA"/>
</dbReference>
<dbReference type="STRING" id="1122949.GCA_000378725_00263"/>
<accession>A0A379C2W3</accession>
<dbReference type="InterPro" id="IPR024617">
    <property type="entry name" value="DUF3870"/>
</dbReference>
<proteinExistence type="predicted"/>
<reference evidence="2 3" key="1">
    <citation type="submission" date="2018-06" db="EMBL/GenBank/DDBJ databases">
        <authorList>
            <consortium name="Pathogen Informatics"/>
            <person name="Doyle S."/>
        </authorList>
    </citation>
    <scope>NUCLEOTIDE SEQUENCE [LARGE SCALE GENOMIC DNA]</scope>
    <source>
        <strain evidence="2 3">NCTC13149</strain>
    </source>
</reference>
<evidence type="ECO:0000313" key="2">
    <source>
        <dbReference type="EMBL" id="SUB56421.1"/>
    </source>
</evidence>
<organism evidence="2 3">
    <name type="scientific">Peptoniphilus lacrimalis</name>
    <dbReference type="NCBI Taxonomy" id="33031"/>
    <lineage>
        <taxon>Bacteria</taxon>
        <taxon>Bacillati</taxon>
        <taxon>Bacillota</taxon>
        <taxon>Tissierellia</taxon>
        <taxon>Tissierellales</taxon>
        <taxon>Peptoniphilaceae</taxon>
        <taxon>Peptoniphilus</taxon>
    </lineage>
</organism>
<sequence length="120" mass="14033">MNMKTKSIYFTGEARTTMDNAITKIYGTFYMAFEVDASNGKIIRTDCNGTMKLTKDFINRIFEGKIFDDDEEKIIEEISERYYASSTRAIVVAYRDALQKYKKVKKDILEKNSKEKYSEE</sequence>
<dbReference type="Proteomes" id="UP000255517">
    <property type="component" value="Unassembled WGS sequence"/>
</dbReference>
<protein>
    <recommendedName>
        <fullName evidence="1">DUF3870 domain-containing protein</fullName>
    </recommendedName>
</protein>